<dbReference type="Pfam" id="PF02036">
    <property type="entry name" value="SCP2"/>
    <property type="match status" value="1"/>
</dbReference>
<dbReference type="KEGG" id="fap:GR316_01060"/>
<evidence type="ECO:0000313" key="2">
    <source>
        <dbReference type="EMBL" id="QUS34985.1"/>
    </source>
</evidence>
<sequence length="94" mass="9911">MQDVMDKAVDRLGKRLKGFEGTARFVLKEAGTIIADPAGVREGDGPADVTLTATVEDFRALLEGRLKPATAFMTGRLKVDGSMAMAMKLGAALA</sequence>
<feature type="domain" description="SCP2" evidence="1">
    <location>
        <begin position="13"/>
        <end position="93"/>
    </location>
</feature>
<name>A0A8J8MQT0_9RHOB</name>
<dbReference type="GO" id="GO:0005829">
    <property type="term" value="C:cytosol"/>
    <property type="evidence" value="ECO:0007669"/>
    <property type="project" value="TreeGrafter"/>
</dbReference>
<gene>
    <name evidence="2" type="ORF">GR316_01060</name>
</gene>
<protein>
    <submittedName>
        <fullName evidence="2">Sterol carrier family protein</fullName>
    </submittedName>
</protein>
<dbReference type="EMBL" id="CP047289">
    <property type="protein sequence ID" value="QUS34985.1"/>
    <property type="molecule type" value="Genomic_DNA"/>
</dbReference>
<evidence type="ECO:0000259" key="1">
    <source>
        <dbReference type="Pfam" id="PF02036"/>
    </source>
</evidence>
<accession>A0A8J8MQT0</accession>
<evidence type="ECO:0000313" key="3">
    <source>
        <dbReference type="Proteomes" id="UP000679284"/>
    </source>
</evidence>
<dbReference type="InterPro" id="IPR036527">
    <property type="entry name" value="SCP2_sterol-bd_dom_sf"/>
</dbReference>
<dbReference type="Proteomes" id="UP000679284">
    <property type="component" value="Chromosome"/>
</dbReference>
<dbReference type="Gene3D" id="3.30.1050.10">
    <property type="entry name" value="SCP2 sterol-binding domain"/>
    <property type="match status" value="1"/>
</dbReference>
<organism evidence="2 3">
    <name type="scientific">Falsirhodobacter algicola</name>
    <dbReference type="NCBI Taxonomy" id="2692330"/>
    <lineage>
        <taxon>Bacteria</taxon>
        <taxon>Pseudomonadati</taxon>
        <taxon>Pseudomonadota</taxon>
        <taxon>Alphaproteobacteria</taxon>
        <taxon>Rhodobacterales</taxon>
        <taxon>Paracoccaceae</taxon>
        <taxon>Falsirhodobacter</taxon>
    </lineage>
</organism>
<reference evidence="2" key="1">
    <citation type="submission" date="2020-01" db="EMBL/GenBank/DDBJ databases">
        <authorList>
            <person name="Yang Y."/>
            <person name="Kwon Y.M."/>
        </authorList>
    </citation>
    <scope>NUCLEOTIDE SEQUENCE</scope>
    <source>
        <strain evidence="2">PG104</strain>
    </source>
</reference>
<dbReference type="RefSeq" id="WP_211784233.1">
    <property type="nucleotide sequence ID" value="NZ_CP047289.1"/>
</dbReference>
<dbReference type="PANTHER" id="PTHR10094">
    <property type="entry name" value="STEROL CARRIER PROTEIN 2 SCP-2 FAMILY PROTEIN"/>
    <property type="match status" value="1"/>
</dbReference>
<keyword evidence="3" id="KW-1185">Reference proteome</keyword>
<dbReference type="PANTHER" id="PTHR10094:SF25">
    <property type="entry name" value="SCP2 STEROL-BINDING DOMAIN-CONTAINING PROTEIN 1"/>
    <property type="match status" value="1"/>
</dbReference>
<proteinExistence type="predicted"/>
<dbReference type="AlphaFoldDB" id="A0A8J8MQT0"/>
<dbReference type="InterPro" id="IPR003033">
    <property type="entry name" value="SCP2_sterol-bd_dom"/>
</dbReference>
<dbReference type="SUPFAM" id="SSF55718">
    <property type="entry name" value="SCP-like"/>
    <property type="match status" value="1"/>
</dbReference>